<dbReference type="STRING" id="688867.SAMN05660236_0830"/>
<feature type="compositionally biased region" description="Low complexity" evidence="1">
    <location>
        <begin position="76"/>
        <end position="90"/>
    </location>
</feature>
<evidence type="ECO:0000256" key="1">
    <source>
        <dbReference type="SAM" id="MobiDB-lite"/>
    </source>
</evidence>
<reference evidence="4 5" key="1">
    <citation type="submission" date="2017-02" db="EMBL/GenBank/DDBJ databases">
        <authorList>
            <person name="Peterson S.W."/>
        </authorList>
    </citation>
    <scope>NUCLEOTIDE SEQUENCE [LARGE SCALE GENOMIC DNA]</scope>
    <source>
        <strain evidence="4 5">DSM 25262</strain>
    </source>
</reference>
<evidence type="ECO:0000313" key="4">
    <source>
        <dbReference type="EMBL" id="SKC47209.1"/>
    </source>
</evidence>
<evidence type="ECO:0000256" key="2">
    <source>
        <dbReference type="SAM" id="Phobius"/>
    </source>
</evidence>
<proteinExistence type="predicted"/>
<dbReference type="OrthoDB" id="982906at2"/>
<dbReference type="Proteomes" id="UP000190961">
    <property type="component" value="Unassembled WGS sequence"/>
</dbReference>
<accession>A0A1T5J737</accession>
<gene>
    <name evidence="4" type="ORF">SAMN05660236_0830</name>
</gene>
<feature type="transmembrane region" description="Helical" evidence="2">
    <location>
        <begin position="27"/>
        <end position="45"/>
    </location>
</feature>
<feature type="region of interest" description="Disordered" evidence="1">
    <location>
        <begin position="76"/>
        <end position="100"/>
    </location>
</feature>
<keyword evidence="2" id="KW-0812">Transmembrane</keyword>
<feature type="domain" description="Peptidoglycan binding" evidence="3">
    <location>
        <begin position="107"/>
        <end position="140"/>
    </location>
</feature>
<keyword evidence="2" id="KW-0472">Membrane</keyword>
<dbReference type="Gene3D" id="1.10.101.10">
    <property type="entry name" value="PGBD-like superfamily/PGBD"/>
    <property type="match status" value="1"/>
</dbReference>
<keyword evidence="2" id="KW-1133">Transmembrane helix</keyword>
<dbReference type="RefSeq" id="WP_079685421.1">
    <property type="nucleotide sequence ID" value="NZ_FUZU01000001.1"/>
</dbReference>
<dbReference type="InterPro" id="IPR018537">
    <property type="entry name" value="Peptidoglycan-bd_3"/>
</dbReference>
<name>A0A1T5J737_9BACT</name>
<dbReference type="AlphaFoldDB" id="A0A1T5J737"/>
<dbReference type="SUPFAM" id="SSF47090">
    <property type="entry name" value="PGBD-like"/>
    <property type="match status" value="1"/>
</dbReference>
<dbReference type="InterPro" id="IPR036365">
    <property type="entry name" value="PGBD-like_sf"/>
</dbReference>
<dbReference type="Pfam" id="PF09374">
    <property type="entry name" value="PG_binding_3"/>
    <property type="match status" value="1"/>
</dbReference>
<sequence>MKRRKGLRGTDRNKSSKARKSIRPGKIFIYALALAALGGGGYLLYSRARKKKSISNFSSDATDLISYETPVTDTTTSAASSTKAKASTRSKSNDDFPLKKGSRGTRVTVLQQALIKNGAAIKADGKFGPATLAALKAAGYSDSIDESSFANITGQAPSSLLIVFNPGELARKLFNAANLGKDQEVVSMLQQIKTVSEYSTVNEYYKKLSIVSKTIVTHLLDYAFKLDAAAQMLIKKEFTRIGLKVNDSGVWSLQGIQLYKDLMTIRQTIVIDAMNNRIPVSRNTILGDEVKIENGMTWFRSVDRSILRVPTQDVKYSTS</sequence>
<dbReference type="InterPro" id="IPR036366">
    <property type="entry name" value="PGBDSf"/>
</dbReference>
<evidence type="ECO:0000313" key="5">
    <source>
        <dbReference type="Proteomes" id="UP000190961"/>
    </source>
</evidence>
<dbReference type="EMBL" id="FUZU01000001">
    <property type="protein sequence ID" value="SKC47209.1"/>
    <property type="molecule type" value="Genomic_DNA"/>
</dbReference>
<keyword evidence="5" id="KW-1185">Reference proteome</keyword>
<evidence type="ECO:0000259" key="3">
    <source>
        <dbReference type="Pfam" id="PF09374"/>
    </source>
</evidence>
<organism evidence="4 5">
    <name type="scientific">Ohtaekwangia koreensis</name>
    <dbReference type="NCBI Taxonomy" id="688867"/>
    <lineage>
        <taxon>Bacteria</taxon>
        <taxon>Pseudomonadati</taxon>
        <taxon>Bacteroidota</taxon>
        <taxon>Cytophagia</taxon>
        <taxon>Cytophagales</taxon>
        <taxon>Fulvivirgaceae</taxon>
        <taxon>Ohtaekwangia</taxon>
    </lineage>
</organism>
<protein>
    <submittedName>
        <fullName evidence="4">Predicted Peptidoglycan domain-containing protein</fullName>
    </submittedName>
</protein>